<feature type="binding site" evidence="5">
    <location>
        <position position="107"/>
    </location>
    <ligand>
        <name>Mn(2+)</name>
        <dbReference type="ChEBI" id="CHEBI:29035"/>
        <label>2</label>
    </ligand>
</feature>
<dbReference type="PANTHER" id="PTHR11014:SF63">
    <property type="entry name" value="METALLOPEPTIDASE, PUTATIVE (AFU_ORTHOLOGUE AFUA_6G09600)-RELATED"/>
    <property type="match status" value="1"/>
</dbReference>
<evidence type="ECO:0000256" key="3">
    <source>
        <dbReference type="ARBA" id="ARBA00022915"/>
    </source>
</evidence>
<dbReference type="SUPFAM" id="SSF53187">
    <property type="entry name" value="Zn-dependent exopeptidases"/>
    <property type="match status" value="1"/>
</dbReference>
<dbReference type="PATRIC" id="fig|1423806.3.peg.2380"/>
<dbReference type="NCBIfam" id="TIGR01891">
    <property type="entry name" value="amidohydrolases"/>
    <property type="match status" value="1"/>
</dbReference>
<dbReference type="InterPro" id="IPR011650">
    <property type="entry name" value="Peptidase_M20_dimer"/>
</dbReference>
<feature type="binding site" evidence="5">
    <location>
        <position position="165"/>
    </location>
    <ligand>
        <name>Mn(2+)</name>
        <dbReference type="ChEBI" id="CHEBI:29035"/>
        <label>2</label>
    </ligand>
</feature>
<feature type="domain" description="Peptidase M20 dimerisation" evidence="6">
    <location>
        <begin position="188"/>
        <end position="279"/>
    </location>
</feature>
<protein>
    <submittedName>
        <fullName evidence="7">Aminoacylase N-acyl-L-amino acid amidohydrolase hippurate hydrolase</fullName>
    </submittedName>
</protein>
<feature type="binding site" evidence="5">
    <location>
        <position position="141"/>
    </location>
    <ligand>
        <name>Mn(2+)</name>
        <dbReference type="ChEBI" id="CHEBI:29035"/>
        <label>2</label>
    </ligand>
</feature>
<keyword evidence="3" id="KW-0220">Diaminopimelate biosynthesis</keyword>
<keyword evidence="1" id="KW-0028">Amino-acid biosynthesis</keyword>
<evidence type="ECO:0000256" key="2">
    <source>
        <dbReference type="ARBA" id="ARBA00022801"/>
    </source>
</evidence>
<dbReference type="STRING" id="1423806.FD15_GL002324"/>
<evidence type="ECO:0000256" key="4">
    <source>
        <dbReference type="ARBA" id="ARBA00023154"/>
    </source>
</evidence>
<dbReference type="InterPro" id="IPR017439">
    <property type="entry name" value="Amidohydrolase"/>
</dbReference>
<evidence type="ECO:0000259" key="6">
    <source>
        <dbReference type="Pfam" id="PF07687"/>
    </source>
</evidence>
<dbReference type="Gene3D" id="3.40.630.10">
    <property type="entry name" value="Zn peptidases"/>
    <property type="match status" value="1"/>
</dbReference>
<dbReference type="GO" id="GO:0019877">
    <property type="term" value="P:diaminopimelate biosynthetic process"/>
    <property type="evidence" value="ECO:0007669"/>
    <property type="project" value="UniProtKB-KW"/>
</dbReference>
<keyword evidence="5" id="KW-0479">Metal-binding</keyword>
<dbReference type="Gene3D" id="3.30.70.360">
    <property type="match status" value="1"/>
</dbReference>
<keyword evidence="8" id="KW-1185">Reference proteome</keyword>
<keyword evidence="2 7" id="KW-0378">Hydrolase</keyword>
<gene>
    <name evidence="7" type="ORF">FD15_GL002324</name>
</gene>
<dbReference type="PIRSF" id="PIRSF005962">
    <property type="entry name" value="Pept_M20D_amidohydro"/>
    <property type="match status" value="1"/>
</dbReference>
<comment type="caution">
    <text evidence="7">The sequence shown here is derived from an EMBL/GenBank/DDBJ whole genome shotgun (WGS) entry which is preliminary data.</text>
</comment>
<name>A0A0R2DTU8_9LACO</name>
<dbReference type="InterPro" id="IPR036264">
    <property type="entry name" value="Bact_exopeptidase_dim_dom"/>
</dbReference>
<sequence length="390" mass="42700">MESEKMAKEEYSKYLSEIVALRHYLHQHPELSTQEFNTTKKIKEVLAEWKIKILETKLDTGLLAEIKGTQAGPIIGLRADIDALPVQEESNLSFKSLNTGVMHACGHDLHMSSLLGAIRYFKDHQDEVKGTLRFLFQPAEEAGGGADQVLAKNVLDGVQALIGFHNNPNLPVGTIALQAGPLMAGCYKFEIKIKGQGSHGAKPEKSKDPITTLATIISSLQTIVSRNINPQDAVVVSVTHINAGKAWNVIPDEAYLQGTVRLFDHKNAELVKTKLFSLVEGIVQAYGQKAEIDWSERALPINNNVKLTQAVIDNLSFKVDQPVLSMAGEDFATFQKEIPGVFAFIGSNGAPGAADWHKPNFVGLDETLPTGIEYFVEGAQGLLKYLDTEQ</sequence>
<keyword evidence="4" id="KW-0457">Lysine biosynthesis</keyword>
<accession>A0A0R2DTU8</accession>
<reference evidence="7 8" key="1">
    <citation type="journal article" date="2015" name="Genome Announc.">
        <title>Expanding the biotechnology potential of lactobacilli through comparative genomics of 213 strains and associated genera.</title>
        <authorList>
            <person name="Sun Z."/>
            <person name="Harris H.M."/>
            <person name="McCann A."/>
            <person name="Guo C."/>
            <person name="Argimon S."/>
            <person name="Zhang W."/>
            <person name="Yang X."/>
            <person name="Jeffery I.B."/>
            <person name="Cooney J.C."/>
            <person name="Kagawa T.F."/>
            <person name="Liu W."/>
            <person name="Song Y."/>
            <person name="Salvetti E."/>
            <person name="Wrobel A."/>
            <person name="Rasinkangas P."/>
            <person name="Parkhill J."/>
            <person name="Rea M.C."/>
            <person name="O'Sullivan O."/>
            <person name="Ritari J."/>
            <person name="Douillard F.P."/>
            <person name="Paul Ross R."/>
            <person name="Yang R."/>
            <person name="Briner A.E."/>
            <person name="Felis G.E."/>
            <person name="de Vos W.M."/>
            <person name="Barrangou R."/>
            <person name="Klaenhammer T.R."/>
            <person name="Caufield P.W."/>
            <person name="Cui Y."/>
            <person name="Zhang H."/>
            <person name="O'Toole P.W."/>
        </authorList>
    </citation>
    <scope>NUCLEOTIDE SEQUENCE [LARGE SCALE GENOMIC DNA]</scope>
    <source>
        <strain evidence="7 8">DSM 21376</strain>
    </source>
</reference>
<dbReference type="SUPFAM" id="SSF55031">
    <property type="entry name" value="Bacterial exopeptidase dimerisation domain"/>
    <property type="match status" value="1"/>
</dbReference>
<dbReference type="GO" id="GO:0050118">
    <property type="term" value="F:N-acetyldiaminopimelate deacetylase activity"/>
    <property type="evidence" value="ECO:0007669"/>
    <property type="project" value="UniProtKB-ARBA"/>
</dbReference>
<feature type="binding site" evidence="5">
    <location>
        <position position="357"/>
    </location>
    <ligand>
        <name>Mn(2+)</name>
        <dbReference type="ChEBI" id="CHEBI:29035"/>
        <label>2</label>
    </ligand>
</feature>
<evidence type="ECO:0000256" key="5">
    <source>
        <dbReference type="PIRSR" id="PIRSR005962-1"/>
    </source>
</evidence>
<proteinExistence type="predicted"/>
<dbReference type="InterPro" id="IPR002933">
    <property type="entry name" value="Peptidase_M20"/>
</dbReference>
<comment type="cofactor">
    <cofactor evidence="5">
        <name>Mn(2+)</name>
        <dbReference type="ChEBI" id="CHEBI:29035"/>
    </cofactor>
    <text evidence="5">The Mn(2+) ion enhances activity.</text>
</comment>
<dbReference type="Pfam" id="PF01546">
    <property type="entry name" value="Peptidase_M20"/>
    <property type="match status" value="1"/>
</dbReference>
<dbReference type="AlphaFoldDB" id="A0A0R2DTU8"/>
<evidence type="ECO:0000256" key="1">
    <source>
        <dbReference type="ARBA" id="ARBA00022605"/>
    </source>
</evidence>
<feature type="binding site" evidence="5">
    <location>
        <position position="105"/>
    </location>
    <ligand>
        <name>Mn(2+)</name>
        <dbReference type="ChEBI" id="CHEBI:29035"/>
        <label>2</label>
    </ligand>
</feature>
<dbReference type="Pfam" id="PF07687">
    <property type="entry name" value="M20_dimer"/>
    <property type="match status" value="1"/>
</dbReference>
<dbReference type="GO" id="GO:0009085">
    <property type="term" value="P:lysine biosynthetic process"/>
    <property type="evidence" value="ECO:0007669"/>
    <property type="project" value="UniProtKB-KW"/>
</dbReference>
<evidence type="ECO:0000313" key="7">
    <source>
        <dbReference type="EMBL" id="KRN07377.1"/>
    </source>
</evidence>
<organism evidence="7 8">
    <name type="scientific">Liquorilactobacillus sucicola DSM 21376 = JCM 15457</name>
    <dbReference type="NCBI Taxonomy" id="1423806"/>
    <lineage>
        <taxon>Bacteria</taxon>
        <taxon>Bacillati</taxon>
        <taxon>Bacillota</taxon>
        <taxon>Bacilli</taxon>
        <taxon>Lactobacillales</taxon>
        <taxon>Lactobacillaceae</taxon>
        <taxon>Liquorilactobacillus</taxon>
    </lineage>
</organism>
<dbReference type="FunFam" id="3.30.70.360:FF:000001">
    <property type="entry name" value="N-acetyldiaminopimelate deacetylase"/>
    <property type="match status" value="1"/>
</dbReference>
<dbReference type="GO" id="GO:0046872">
    <property type="term" value="F:metal ion binding"/>
    <property type="evidence" value="ECO:0007669"/>
    <property type="project" value="UniProtKB-KW"/>
</dbReference>
<dbReference type="PANTHER" id="PTHR11014">
    <property type="entry name" value="PEPTIDASE M20 FAMILY MEMBER"/>
    <property type="match status" value="1"/>
</dbReference>
<dbReference type="EMBL" id="AYZF01000004">
    <property type="protein sequence ID" value="KRN07377.1"/>
    <property type="molecule type" value="Genomic_DNA"/>
</dbReference>
<evidence type="ECO:0000313" key="8">
    <source>
        <dbReference type="Proteomes" id="UP000050961"/>
    </source>
</evidence>
<dbReference type="eggNOG" id="COG1473">
    <property type="taxonomic scope" value="Bacteria"/>
</dbReference>
<keyword evidence="5" id="KW-0464">Manganese</keyword>
<dbReference type="Proteomes" id="UP000050961">
    <property type="component" value="Unassembled WGS sequence"/>
</dbReference>